<name>A0A8J3PM69_9ACTN</name>
<feature type="transmembrane region" description="Helical" evidence="1">
    <location>
        <begin position="15"/>
        <end position="38"/>
    </location>
</feature>
<sequence>MFYMGAVMSFDEKRAWIQAVVAICAYGVYVALVLGRAGQTPLAEVHYVSTLLWTVGAAIVAGIVLHIVAGMVLPGGTGKDQRDREINRFGDHVGQSLVVVGAVGALLMSLAELPYFWIANALYLAFVLSAVLGSVAKIVAYRRGFQ</sequence>
<evidence type="ECO:0000256" key="1">
    <source>
        <dbReference type="SAM" id="Phobius"/>
    </source>
</evidence>
<accession>A0A8J3PM69</accession>
<reference evidence="2" key="1">
    <citation type="submission" date="2021-01" db="EMBL/GenBank/DDBJ databases">
        <title>Whole genome shotgun sequence of Planosporangium flavigriseum NBRC 105377.</title>
        <authorList>
            <person name="Komaki H."/>
            <person name="Tamura T."/>
        </authorList>
    </citation>
    <scope>NUCLEOTIDE SEQUENCE</scope>
    <source>
        <strain evidence="2">NBRC 105377</strain>
    </source>
</reference>
<dbReference type="EMBL" id="BONU01000028">
    <property type="protein sequence ID" value="GIG75226.1"/>
    <property type="molecule type" value="Genomic_DNA"/>
</dbReference>
<comment type="caution">
    <text evidence="2">The sequence shown here is derived from an EMBL/GenBank/DDBJ whole genome shotgun (WGS) entry which is preliminary data.</text>
</comment>
<feature type="transmembrane region" description="Helical" evidence="1">
    <location>
        <begin position="117"/>
        <end position="140"/>
    </location>
</feature>
<keyword evidence="1" id="KW-1133">Transmembrane helix</keyword>
<feature type="transmembrane region" description="Helical" evidence="1">
    <location>
        <begin position="50"/>
        <end position="73"/>
    </location>
</feature>
<keyword evidence="3" id="KW-1185">Reference proteome</keyword>
<organism evidence="2 3">
    <name type="scientific">Planosporangium flavigriseum</name>
    <dbReference type="NCBI Taxonomy" id="373681"/>
    <lineage>
        <taxon>Bacteria</taxon>
        <taxon>Bacillati</taxon>
        <taxon>Actinomycetota</taxon>
        <taxon>Actinomycetes</taxon>
        <taxon>Micromonosporales</taxon>
        <taxon>Micromonosporaceae</taxon>
        <taxon>Planosporangium</taxon>
    </lineage>
</organism>
<evidence type="ECO:0000313" key="3">
    <source>
        <dbReference type="Proteomes" id="UP000653674"/>
    </source>
</evidence>
<proteinExistence type="predicted"/>
<protein>
    <submittedName>
        <fullName evidence="2">Uncharacterized protein</fullName>
    </submittedName>
</protein>
<keyword evidence="1" id="KW-0472">Membrane</keyword>
<dbReference type="AlphaFoldDB" id="A0A8J3PM69"/>
<gene>
    <name evidence="2" type="ORF">Pfl04_36300</name>
</gene>
<evidence type="ECO:0000313" key="2">
    <source>
        <dbReference type="EMBL" id="GIG75226.1"/>
    </source>
</evidence>
<dbReference type="Proteomes" id="UP000653674">
    <property type="component" value="Unassembled WGS sequence"/>
</dbReference>
<keyword evidence="1" id="KW-0812">Transmembrane</keyword>